<gene>
    <name evidence="2" type="ORF">Vafri_4319</name>
</gene>
<feature type="region of interest" description="Disordered" evidence="1">
    <location>
        <begin position="814"/>
        <end position="913"/>
    </location>
</feature>
<protein>
    <submittedName>
        <fullName evidence="2">Uncharacterized protein</fullName>
    </submittedName>
</protein>
<keyword evidence="3" id="KW-1185">Reference proteome</keyword>
<feature type="region of interest" description="Disordered" evidence="1">
    <location>
        <begin position="311"/>
        <end position="355"/>
    </location>
</feature>
<dbReference type="AlphaFoldDB" id="A0A8J4ETR4"/>
<dbReference type="Proteomes" id="UP000747399">
    <property type="component" value="Unassembled WGS sequence"/>
</dbReference>
<proteinExistence type="predicted"/>
<accession>A0A8J4ETR4</accession>
<evidence type="ECO:0000313" key="3">
    <source>
        <dbReference type="Proteomes" id="UP000747399"/>
    </source>
</evidence>
<feature type="compositionally biased region" description="Acidic residues" evidence="1">
    <location>
        <begin position="904"/>
        <end position="913"/>
    </location>
</feature>
<sequence length="913" mass="90920">MATDVHRRGHGRSLEGLSVVAGAAHLLPPDAGPRSNAQAALLRASYQQYVGVSSSSGDATQGQLSFRHKVDSFGPKLVQGDYTYTTSRKSLMVSAQVMGSGALPPQGVPASAAALTTAPGLRGTIPAMVPMNAANINTAAWRAYGSPSARNHQRPPVAPGTAGPGGNGSGPAPTSSSGNKLPRVGGFKPRRPQSAPGSGADGAGDLGSVIAAMASGVNVGGRQGKVPDRVDVGVLALEQPDPIWAGRTDSGRIMFEYTLPTDPYAKYIWEEQARKARSNMSRHIAAMAAAAAVNGGSAFSHGSGSFAAAAASAATPGGGGGASRPGSAKRGAGASMSASGTGQGIGGPATGMRPRFSSTTLAEVARLGPDHKPPTVLGFAAPDLTEDITMPSPSDPRWAYTRLGRSQIGRLQLSLKMCNAPHHHMRPSSAPAAPAAVATTATTVSAGVTACVGTDSSADAGAIGVGSSERSLAGRELSVLDPFSDPADGVAAASAALGIGGAGPAGHAVALEGQRSSPVAMLRTGSGSGGTRPGSAGVARPGSASFARGQSVSLARAGSQGLSLPRPGSAGLMRPGSAGPMRTGSGTGTGGASSTVNLAAALVADAAAAPAVPAVRGASAGRSREAAPNPRVDLRMYLAEAEAEAEEDEEGTEMLPVGELMAGGLYDGGGAVLVGADGLPLPPEVLQSMPVPPDQLAARLAQMVAAVAVVAAQKQLDGGEDEQKTSSSHPHVQIEEVDENVQDAGAGMSTAAADVAEIAEPPPPPAQPPPPPTRFVRPDGDDALAALHGASTFGGRGAGRLSSTQLPAQYGSHASEQYDNDGLTGWGDEHAAPPMEQPLGLGLGLGPKPGSRAGRPTSARPTTARPVSARPTSALPGRRSGSPKRGLGDGEAGMEAGMDVILEQSEDTVGEEY</sequence>
<name>A0A8J4ETR4_9CHLO</name>
<dbReference type="EMBL" id="BNCO01000004">
    <property type="protein sequence ID" value="GIL47537.1"/>
    <property type="molecule type" value="Genomic_DNA"/>
</dbReference>
<feature type="compositionally biased region" description="Low complexity" evidence="1">
    <location>
        <begin position="324"/>
        <end position="340"/>
    </location>
</feature>
<organism evidence="2 3">
    <name type="scientific">Volvox africanus</name>
    <dbReference type="NCBI Taxonomy" id="51714"/>
    <lineage>
        <taxon>Eukaryota</taxon>
        <taxon>Viridiplantae</taxon>
        <taxon>Chlorophyta</taxon>
        <taxon>core chlorophytes</taxon>
        <taxon>Chlorophyceae</taxon>
        <taxon>CS clade</taxon>
        <taxon>Chlamydomonadales</taxon>
        <taxon>Volvocaceae</taxon>
        <taxon>Volvox</taxon>
    </lineage>
</organism>
<feature type="compositionally biased region" description="Pro residues" evidence="1">
    <location>
        <begin position="760"/>
        <end position="773"/>
    </location>
</feature>
<feature type="compositionally biased region" description="Low complexity" evidence="1">
    <location>
        <begin position="170"/>
        <end position="179"/>
    </location>
</feature>
<feature type="region of interest" description="Disordered" evidence="1">
    <location>
        <begin position="520"/>
        <end position="590"/>
    </location>
</feature>
<comment type="caution">
    <text evidence="2">The sequence shown here is derived from an EMBL/GenBank/DDBJ whole genome shotgun (WGS) entry which is preliminary data.</text>
</comment>
<feature type="region of interest" description="Disordered" evidence="1">
    <location>
        <begin position="145"/>
        <end position="203"/>
    </location>
</feature>
<reference evidence="2" key="1">
    <citation type="journal article" date="2021" name="Proc. Natl. Acad. Sci. U.S.A.">
        <title>Three genomes in the algal genus Volvox reveal the fate of a haploid sex-determining region after a transition to homothallism.</title>
        <authorList>
            <person name="Yamamoto K."/>
            <person name="Hamaji T."/>
            <person name="Kawai-Toyooka H."/>
            <person name="Matsuzaki R."/>
            <person name="Takahashi F."/>
            <person name="Nishimura Y."/>
            <person name="Kawachi M."/>
            <person name="Noguchi H."/>
            <person name="Minakuchi Y."/>
            <person name="Umen J.G."/>
            <person name="Toyoda A."/>
            <person name="Nozaki H."/>
        </authorList>
    </citation>
    <scope>NUCLEOTIDE SEQUENCE</scope>
    <source>
        <strain evidence="2">NIES-3780</strain>
    </source>
</reference>
<evidence type="ECO:0000256" key="1">
    <source>
        <dbReference type="SAM" id="MobiDB-lite"/>
    </source>
</evidence>
<evidence type="ECO:0000313" key="2">
    <source>
        <dbReference type="EMBL" id="GIL47537.1"/>
    </source>
</evidence>
<feature type="region of interest" description="Disordered" evidence="1">
    <location>
        <begin position="758"/>
        <end position="780"/>
    </location>
</feature>